<keyword evidence="3" id="KW-1185">Reference proteome</keyword>
<proteinExistence type="predicted"/>
<organism evidence="2 3">
    <name type="scientific">Heterodera trifolii</name>
    <dbReference type="NCBI Taxonomy" id="157864"/>
    <lineage>
        <taxon>Eukaryota</taxon>
        <taxon>Metazoa</taxon>
        <taxon>Ecdysozoa</taxon>
        <taxon>Nematoda</taxon>
        <taxon>Chromadorea</taxon>
        <taxon>Rhabditida</taxon>
        <taxon>Tylenchina</taxon>
        <taxon>Tylenchomorpha</taxon>
        <taxon>Tylenchoidea</taxon>
        <taxon>Heteroderidae</taxon>
        <taxon>Heteroderinae</taxon>
        <taxon>Heterodera</taxon>
    </lineage>
</organism>
<dbReference type="Proteomes" id="UP001620626">
    <property type="component" value="Unassembled WGS sequence"/>
</dbReference>
<accession>A0ABD2L9U6</accession>
<evidence type="ECO:0000313" key="2">
    <source>
        <dbReference type="EMBL" id="KAL3112012.1"/>
    </source>
</evidence>
<evidence type="ECO:0000313" key="3">
    <source>
        <dbReference type="Proteomes" id="UP001620626"/>
    </source>
</evidence>
<evidence type="ECO:0000256" key="1">
    <source>
        <dbReference type="SAM" id="MobiDB-lite"/>
    </source>
</evidence>
<feature type="region of interest" description="Disordered" evidence="1">
    <location>
        <begin position="120"/>
        <end position="140"/>
    </location>
</feature>
<protein>
    <submittedName>
        <fullName evidence="2">Uncharacterized protein</fullName>
    </submittedName>
</protein>
<gene>
    <name evidence="2" type="ORF">niasHT_011290</name>
</gene>
<sequence length="140" mass="15708">MGPTKQIHPSPKIGPNDAFEHHHTALHQINLFFHPIISGVWVDFCHCWVRNHHQQFGPSVAVGAVVLLTNYPPPAPSIPDHWSQPTPKAFNGFFSPHLLGGIGGHILAFCPFFSSPRLVDEEEEEEDDEEHHPSMNEVNE</sequence>
<comment type="caution">
    <text evidence="2">The sequence shown here is derived from an EMBL/GenBank/DDBJ whole genome shotgun (WGS) entry which is preliminary data.</text>
</comment>
<name>A0ABD2L9U6_9BILA</name>
<reference evidence="2 3" key="1">
    <citation type="submission" date="2024-10" db="EMBL/GenBank/DDBJ databases">
        <authorList>
            <person name="Kim D."/>
        </authorList>
    </citation>
    <scope>NUCLEOTIDE SEQUENCE [LARGE SCALE GENOMIC DNA]</scope>
    <source>
        <strain evidence="2">BH-2024</strain>
    </source>
</reference>
<feature type="compositionally biased region" description="Acidic residues" evidence="1">
    <location>
        <begin position="120"/>
        <end position="129"/>
    </location>
</feature>
<dbReference type="AlphaFoldDB" id="A0ABD2L9U6"/>
<dbReference type="EMBL" id="JBICBT010000487">
    <property type="protein sequence ID" value="KAL3112012.1"/>
    <property type="molecule type" value="Genomic_DNA"/>
</dbReference>